<sequence>MSAAAAAGPPWRLVAEGLLVTVRLTPRGGRDALGGIEVLADGKAVLTARVRAAPTDGEANQALAKLLAKALKVPASRVSIAHGASSRVKTVLIEGDGGAAERMLASLVGQGDRL</sequence>
<evidence type="ECO:0000256" key="2">
    <source>
        <dbReference type="HAMAP-Rule" id="MF_00634"/>
    </source>
</evidence>
<dbReference type="HAMAP" id="MF_00634">
    <property type="entry name" value="UPF0235"/>
    <property type="match status" value="1"/>
</dbReference>
<dbReference type="InterPro" id="IPR036591">
    <property type="entry name" value="YggU-like_sf"/>
</dbReference>
<dbReference type="EMBL" id="JAUSVK010000001">
    <property type="protein sequence ID" value="MDQ0390753.1"/>
    <property type="molecule type" value="Genomic_DNA"/>
</dbReference>
<dbReference type="PANTHER" id="PTHR13420">
    <property type="entry name" value="UPF0235 PROTEIN C15ORF40"/>
    <property type="match status" value="1"/>
</dbReference>
<dbReference type="SUPFAM" id="SSF69786">
    <property type="entry name" value="YggU-like"/>
    <property type="match status" value="1"/>
</dbReference>
<keyword evidence="4" id="KW-1185">Reference proteome</keyword>
<dbReference type="NCBIfam" id="NF002348">
    <property type="entry name" value="PRK01310.1"/>
    <property type="match status" value="1"/>
</dbReference>
<evidence type="ECO:0000313" key="4">
    <source>
        <dbReference type="Proteomes" id="UP001237448"/>
    </source>
</evidence>
<dbReference type="Pfam" id="PF02594">
    <property type="entry name" value="DUF167"/>
    <property type="match status" value="1"/>
</dbReference>
<comment type="similarity">
    <text evidence="1 2">Belongs to the UPF0235 family.</text>
</comment>
<dbReference type="PANTHER" id="PTHR13420:SF7">
    <property type="entry name" value="UPF0235 PROTEIN C15ORF40"/>
    <property type="match status" value="1"/>
</dbReference>
<name>A0ABU0F9J6_9HYPH</name>
<comment type="caution">
    <text evidence="3">The sequence shown here is derived from an EMBL/GenBank/DDBJ whole genome shotgun (WGS) entry which is preliminary data.</text>
</comment>
<proteinExistence type="inferred from homology"/>
<dbReference type="Gene3D" id="3.30.1200.10">
    <property type="entry name" value="YggU-like"/>
    <property type="match status" value="1"/>
</dbReference>
<dbReference type="Proteomes" id="UP001237448">
    <property type="component" value="Unassembled WGS sequence"/>
</dbReference>
<dbReference type="RefSeq" id="WP_307422139.1">
    <property type="nucleotide sequence ID" value="NZ_JAUSVK010000001.1"/>
</dbReference>
<dbReference type="InterPro" id="IPR003746">
    <property type="entry name" value="DUF167"/>
</dbReference>
<dbReference type="NCBIfam" id="TIGR00251">
    <property type="entry name" value="DUF167 family protein"/>
    <property type="match status" value="1"/>
</dbReference>
<gene>
    <name evidence="3" type="ORF">J3R73_000545</name>
</gene>
<reference evidence="3 4" key="1">
    <citation type="submission" date="2023-07" db="EMBL/GenBank/DDBJ databases">
        <title>Genomic Encyclopedia of Type Strains, Phase IV (KMG-IV): sequencing the most valuable type-strain genomes for metagenomic binning, comparative biology and taxonomic classification.</title>
        <authorList>
            <person name="Goeker M."/>
        </authorList>
    </citation>
    <scope>NUCLEOTIDE SEQUENCE [LARGE SCALE GENOMIC DNA]</scope>
    <source>
        <strain evidence="3 4">DSM 5896</strain>
    </source>
</reference>
<organism evidence="3 4">
    <name type="scientific">Labrys monachus</name>
    <dbReference type="NCBI Taxonomy" id="217067"/>
    <lineage>
        <taxon>Bacteria</taxon>
        <taxon>Pseudomonadati</taxon>
        <taxon>Pseudomonadota</taxon>
        <taxon>Alphaproteobacteria</taxon>
        <taxon>Hyphomicrobiales</taxon>
        <taxon>Xanthobacteraceae</taxon>
        <taxon>Labrys</taxon>
    </lineage>
</organism>
<dbReference type="SMART" id="SM01152">
    <property type="entry name" value="DUF167"/>
    <property type="match status" value="1"/>
</dbReference>
<evidence type="ECO:0000313" key="3">
    <source>
        <dbReference type="EMBL" id="MDQ0390753.1"/>
    </source>
</evidence>
<evidence type="ECO:0000256" key="1">
    <source>
        <dbReference type="ARBA" id="ARBA00010364"/>
    </source>
</evidence>
<protein>
    <recommendedName>
        <fullName evidence="2">UPF0235 protein J3R73_000545</fullName>
    </recommendedName>
</protein>
<accession>A0ABU0F9J6</accession>